<gene>
    <name evidence="2" type="ORF">F6X51_16710</name>
</gene>
<evidence type="ECO:0000313" key="2">
    <source>
        <dbReference type="EMBL" id="KAB1072340.1"/>
    </source>
</evidence>
<protein>
    <submittedName>
        <fullName evidence="2">Uncharacterized protein</fullName>
    </submittedName>
</protein>
<name>A0A6N6MPD5_9HYPH</name>
<keyword evidence="1" id="KW-0732">Signal</keyword>
<dbReference type="Proteomes" id="UP000441523">
    <property type="component" value="Unassembled WGS sequence"/>
</dbReference>
<feature type="signal peptide" evidence="1">
    <location>
        <begin position="1"/>
        <end position="24"/>
    </location>
</feature>
<evidence type="ECO:0000256" key="1">
    <source>
        <dbReference type="SAM" id="SignalP"/>
    </source>
</evidence>
<evidence type="ECO:0000313" key="3">
    <source>
        <dbReference type="Proteomes" id="UP000441523"/>
    </source>
</evidence>
<feature type="chain" id="PRO_5026708337" evidence="1">
    <location>
        <begin position="25"/>
        <end position="61"/>
    </location>
</feature>
<proteinExistence type="predicted"/>
<dbReference type="AlphaFoldDB" id="A0A6N6MPD5"/>
<keyword evidence="3" id="KW-1185">Reference proteome</keyword>
<accession>A0A6N6MPD5</accession>
<organism evidence="2 3">
    <name type="scientific">Methylobacterium planeticum</name>
    <dbReference type="NCBI Taxonomy" id="2615211"/>
    <lineage>
        <taxon>Bacteria</taxon>
        <taxon>Pseudomonadati</taxon>
        <taxon>Pseudomonadota</taxon>
        <taxon>Alphaproteobacteria</taxon>
        <taxon>Hyphomicrobiales</taxon>
        <taxon>Methylobacteriaceae</taxon>
        <taxon>Methylobacterium</taxon>
    </lineage>
</organism>
<reference evidence="2 3" key="1">
    <citation type="submission" date="2019-09" db="EMBL/GenBank/DDBJ databases">
        <title>YIM 132548 draft genome.</title>
        <authorList>
            <person name="Jiang L."/>
        </authorList>
    </citation>
    <scope>NUCLEOTIDE SEQUENCE [LARGE SCALE GENOMIC DNA]</scope>
    <source>
        <strain evidence="2 3">YIM 132548</strain>
    </source>
</reference>
<dbReference type="RefSeq" id="WP_150964806.1">
    <property type="nucleotide sequence ID" value="NZ_VZZJ01000014.1"/>
</dbReference>
<sequence length="61" mass="6469">MRFVLVIVALFAGLVAFAPTDANAVVCARGVYRAGCVGPHGAVGVRRGPYGHARAVRVRRY</sequence>
<dbReference type="EMBL" id="VZZJ01000014">
    <property type="protein sequence ID" value="KAB1072340.1"/>
    <property type="molecule type" value="Genomic_DNA"/>
</dbReference>
<comment type="caution">
    <text evidence="2">The sequence shown here is derived from an EMBL/GenBank/DDBJ whole genome shotgun (WGS) entry which is preliminary data.</text>
</comment>